<dbReference type="Pfam" id="PF08125">
    <property type="entry name" value="Mannitol_dh_C"/>
    <property type="match status" value="1"/>
</dbReference>
<dbReference type="SUPFAM" id="SSF48179">
    <property type="entry name" value="6-phosphogluconate dehydrogenase C-terminal domain-like"/>
    <property type="match status" value="1"/>
</dbReference>
<evidence type="ECO:0000256" key="1">
    <source>
        <dbReference type="ARBA" id="ARBA00023002"/>
    </source>
</evidence>
<dbReference type="EC" id="1.1.1.-" evidence="5"/>
<dbReference type="PANTHER" id="PTHR43362:SF1">
    <property type="entry name" value="MANNITOL DEHYDROGENASE 2-RELATED"/>
    <property type="match status" value="1"/>
</dbReference>
<dbReference type="PANTHER" id="PTHR43362">
    <property type="entry name" value="MANNITOL DEHYDROGENASE DSF1-RELATED"/>
    <property type="match status" value="1"/>
</dbReference>
<dbReference type="InterPro" id="IPR036291">
    <property type="entry name" value="NAD(P)-bd_dom_sf"/>
</dbReference>
<name>A0A5K1I138_9GAMM</name>
<dbReference type="InterPro" id="IPR000669">
    <property type="entry name" value="Mannitol_DH"/>
</dbReference>
<dbReference type="InterPro" id="IPR050988">
    <property type="entry name" value="Mannitol_DH/Oxidoreductase"/>
</dbReference>
<dbReference type="PRINTS" id="PR00084">
    <property type="entry name" value="MTLDHDRGNASE"/>
</dbReference>
<dbReference type="Gene3D" id="1.10.1040.10">
    <property type="entry name" value="N-(1-d-carboxylethyl)-l-norvaline Dehydrogenase, domain 2"/>
    <property type="match status" value="1"/>
</dbReference>
<proteinExistence type="predicted"/>
<protein>
    <submittedName>
        <fullName evidence="5">Polyol:NADP oxidoreductase</fullName>
        <ecNumber evidence="5">1.1.1.-</ecNumber>
    </submittedName>
</protein>
<dbReference type="PROSITE" id="PS00974">
    <property type="entry name" value="MANNITOL_DHGENASE"/>
    <property type="match status" value="1"/>
</dbReference>
<dbReference type="Gene3D" id="3.40.50.720">
    <property type="entry name" value="NAD(P)-binding Rossmann-like Domain"/>
    <property type="match status" value="1"/>
</dbReference>
<reference evidence="5 6" key="1">
    <citation type="submission" date="2019-09" db="EMBL/GenBank/DDBJ databases">
        <authorList>
            <person name="Criscuolo A."/>
        </authorList>
    </citation>
    <scope>NUCLEOTIDE SEQUENCE [LARGE SCALE GENOMIC DNA]</scope>
    <source>
        <strain evidence="6">3(2)</strain>
    </source>
</reference>
<dbReference type="GO" id="GO:0019594">
    <property type="term" value="P:mannitol metabolic process"/>
    <property type="evidence" value="ECO:0007669"/>
    <property type="project" value="InterPro"/>
</dbReference>
<dbReference type="Proteomes" id="UP000326725">
    <property type="component" value="Unassembled WGS sequence"/>
</dbReference>
<dbReference type="InterPro" id="IPR013131">
    <property type="entry name" value="Mannitol_DH_N"/>
</dbReference>
<accession>A0A5K1I138</accession>
<feature type="domain" description="Mannitol dehydrogenase C-terminal" evidence="4">
    <location>
        <begin position="281"/>
        <end position="474"/>
    </location>
</feature>
<dbReference type="AlphaFoldDB" id="A0A5K1I138"/>
<feature type="domain" description="Mannitol dehydrogenase N-terminal" evidence="3">
    <location>
        <begin position="16"/>
        <end position="272"/>
    </location>
</feature>
<dbReference type="InterPro" id="IPR013118">
    <property type="entry name" value="Mannitol_DH_C"/>
</dbReference>
<evidence type="ECO:0000259" key="4">
    <source>
        <dbReference type="Pfam" id="PF08125"/>
    </source>
</evidence>
<dbReference type="InterPro" id="IPR008927">
    <property type="entry name" value="6-PGluconate_DH-like_C_sf"/>
</dbReference>
<dbReference type="Pfam" id="PF01232">
    <property type="entry name" value="Mannitol_dh"/>
    <property type="match status" value="1"/>
</dbReference>
<evidence type="ECO:0000259" key="3">
    <source>
        <dbReference type="Pfam" id="PF01232"/>
    </source>
</evidence>
<keyword evidence="1 5" id="KW-0560">Oxidoreductase</keyword>
<dbReference type="SUPFAM" id="SSF51735">
    <property type="entry name" value="NAD(P)-binding Rossmann-fold domains"/>
    <property type="match status" value="1"/>
</dbReference>
<evidence type="ECO:0000256" key="2">
    <source>
        <dbReference type="ARBA" id="ARBA00023027"/>
    </source>
</evidence>
<evidence type="ECO:0000313" key="6">
    <source>
        <dbReference type="Proteomes" id="UP000326725"/>
    </source>
</evidence>
<keyword evidence="6" id="KW-1185">Reference proteome</keyword>
<dbReference type="InterPro" id="IPR013328">
    <property type="entry name" value="6PGD_dom2"/>
</dbReference>
<dbReference type="GO" id="GO:0016616">
    <property type="term" value="F:oxidoreductase activity, acting on the CH-OH group of donors, NAD or NADP as acceptor"/>
    <property type="evidence" value="ECO:0007669"/>
    <property type="project" value="TreeGrafter"/>
</dbReference>
<dbReference type="EMBL" id="CABVOU010000014">
    <property type="protein sequence ID" value="VVZ94091.1"/>
    <property type="molecule type" value="Genomic_DNA"/>
</dbReference>
<sequence>MSITRVQAAPRQGRIAIVHLGLGAFHRAHQAVYLERYRRRTGDVDWGVSSANLRASVDLVDALRDAGYRYHVAEYADSKTLTLREIGVIEESLFSGRDAEGDWGRDLEALLARMVVPETRIVTLTVTEKGYFLNPASGELLVDDPMIAADIADPSRPRTAPGILVEALARRREAGVPPFTVLSCDNMPDNGKRTRNAVIKLAERRDTVLSNWIEHEVAFPCSMVDRIVPAMTKADFARLAELGIEDPNAVIGEAFAQWVVEDHFPQGRPDWAADGVEMVADVAPFETMKLRMLNGSHSLLAYLGAPQGIETVFEAVSRDDLTALLRRYMLEEAAPTLAMPEGTDLAAYADSLLGRFANDSLRHRLHQIAMDGSQKLPQRWLSGALARREAGQASPCAALGLAAWIRYTAGRDHAGTAYEVDDPLAPRFAECHARHGRDPEALVSAFLAMDDVVPPALAADAVFAEAVLTAYRSLTEEGLDGALATLAGRSA</sequence>
<keyword evidence="2" id="KW-0520">NAD</keyword>
<evidence type="ECO:0000313" key="5">
    <source>
        <dbReference type="EMBL" id="VVZ94091.1"/>
    </source>
</evidence>
<dbReference type="InterPro" id="IPR023027">
    <property type="entry name" value="Mannitol_DH_CS"/>
</dbReference>
<gene>
    <name evidence="5" type="primary">por_1</name>
    <name evidence="5" type="ORF">HALO32_00140</name>
</gene>
<dbReference type="RefSeq" id="WP_151441865.1">
    <property type="nucleotide sequence ID" value="NZ_CABVOU010000014.1"/>
</dbReference>
<organism evidence="5 6">
    <name type="scientific">Halomonas lysinitropha</name>
    <dbReference type="NCBI Taxonomy" id="2607506"/>
    <lineage>
        <taxon>Bacteria</taxon>
        <taxon>Pseudomonadati</taxon>
        <taxon>Pseudomonadota</taxon>
        <taxon>Gammaproteobacteria</taxon>
        <taxon>Oceanospirillales</taxon>
        <taxon>Halomonadaceae</taxon>
        <taxon>Halomonas</taxon>
    </lineage>
</organism>